<organism evidence="2">
    <name type="scientific">marine metagenome</name>
    <dbReference type="NCBI Taxonomy" id="408172"/>
    <lineage>
        <taxon>unclassified sequences</taxon>
        <taxon>metagenomes</taxon>
        <taxon>ecological metagenomes</taxon>
    </lineage>
</organism>
<dbReference type="AlphaFoldDB" id="A0A381UP00"/>
<sequence>MSQIKCLNCEYEYDHENTICPNCKKPKNSNIPNYPRFKGPGIIMFFWVFFVILCFGLMVSYYAQ</sequence>
<name>A0A381UP00_9ZZZZ</name>
<evidence type="ECO:0000256" key="1">
    <source>
        <dbReference type="SAM" id="Phobius"/>
    </source>
</evidence>
<feature type="transmembrane region" description="Helical" evidence="1">
    <location>
        <begin position="42"/>
        <end position="63"/>
    </location>
</feature>
<proteinExistence type="predicted"/>
<gene>
    <name evidence="2" type="ORF">METZ01_LOCUS82568</name>
</gene>
<reference evidence="2" key="1">
    <citation type="submission" date="2018-05" db="EMBL/GenBank/DDBJ databases">
        <authorList>
            <person name="Lanie J.A."/>
            <person name="Ng W.-L."/>
            <person name="Kazmierczak K.M."/>
            <person name="Andrzejewski T.M."/>
            <person name="Davidsen T.M."/>
            <person name="Wayne K.J."/>
            <person name="Tettelin H."/>
            <person name="Glass J.I."/>
            <person name="Rusch D."/>
            <person name="Podicherti R."/>
            <person name="Tsui H.-C.T."/>
            <person name="Winkler M.E."/>
        </authorList>
    </citation>
    <scope>NUCLEOTIDE SEQUENCE</scope>
</reference>
<keyword evidence="1" id="KW-0812">Transmembrane</keyword>
<protein>
    <submittedName>
        <fullName evidence="2">Uncharacterized protein</fullName>
    </submittedName>
</protein>
<evidence type="ECO:0000313" key="2">
    <source>
        <dbReference type="EMBL" id="SVA29714.1"/>
    </source>
</evidence>
<keyword evidence="1" id="KW-0472">Membrane</keyword>
<accession>A0A381UP00</accession>
<keyword evidence="1" id="KW-1133">Transmembrane helix</keyword>
<dbReference type="EMBL" id="UINC01006800">
    <property type="protein sequence ID" value="SVA29714.1"/>
    <property type="molecule type" value="Genomic_DNA"/>
</dbReference>